<dbReference type="InterPro" id="IPR039786">
    <property type="entry name" value="EFR3"/>
</dbReference>
<dbReference type="PANTHER" id="PTHR47766:SF1">
    <property type="entry name" value="PROTEIN EFR3"/>
    <property type="match status" value="1"/>
</dbReference>
<evidence type="ECO:0000313" key="3">
    <source>
        <dbReference type="Proteomes" id="UP000054097"/>
    </source>
</evidence>
<dbReference type="AlphaFoldDB" id="A0A0C3AMX6"/>
<dbReference type="OrthoDB" id="274691at2759"/>
<reference evidence="2 3" key="1">
    <citation type="submission" date="2014-04" db="EMBL/GenBank/DDBJ databases">
        <authorList>
            <consortium name="DOE Joint Genome Institute"/>
            <person name="Kuo A."/>
            <person name="Zuccaro A."/>
            <person name="Kohler A."/>
            <person name="Nagy L.G."/>
            <person name="Floudas D."/>
            <person name="Copeland A."/>
            <person name="Barry K.W."/>
            <person name="Cichocki N."/>
            <person name="Veneault-Fourrey C."/>
            <person name="LaButti K."/>
            <person name="Lindquist E.A."/>
            <person name="Lipzen A."/>
            <person name="Lundell T."/>
            <person name="Morin E."/>
            <person name="Murat C."/>
            <person name="Sun H."/>
            <person name="Tunlid A."/>
            <person name="Henrissat B."/>
            <person name="Grigoriev I.V."/>
            <person name="Hibbett D.S."/>
            <person name="Martin F."/>
            <person name="Nordberg H.P."/>
            <person name="Cantor M.N."/>
            <person name="Hua S.X."/>
        </authorList>
    </citation>
    <scope>NUCLEOTIDE SEQUENCE [LARGE SCALE GENOMIC DNA]</scope>
    <source>
        <strain evidence="2 3">MAFF 305830</strain>
    </source>
</reference>
<name>A0A0C3AMX6_SERVB</name>
<dbReference type="Proteomes" id="UP000054097">
    <property type="component" value="Unassembled WGS sequence"/>
</dbReference>
<feature type="compositionally biased region" description="Polar residues" evidence="1">
    <location>
        <begin position="972"/>
        <end position="982"/>
    </location>
</feature>
<dbReference type="GO" id="GO:0072659">
    <property type="term" value="P:protein localization to plasma membrane"/>
    <property type="evidence" value="ECO:0007669"/>
    <property type="project" value="InterPro"/>
</dbReference>
<organism evidence="2 3">
    <name type="scientific">Serendipita vermifera MAFF 305830</name>
    <dbReference type="NCBI Taxonomy" id="933852"/>
    <lineage>
        <taxon>Eukaryota</taxon>
        <taxon>Fungi</taxon>
        <taxon>Dikarya</taxon>
        <taxon>Basidiomycota</taxon>
        <taxon>Agaricomycotina</taxon>
        <taxon>Agaricomycetes</taxon>
        <taxon>Sebacinales</taxon>
        <taxon>Serendipitaceae</taxon>
        <taxon>Serendipita</taxon>
    </lineage>
</organism>
<feature type="compositionally biased region" description="Acidic residues" evidence="1">
    <location>
        <begin position="886"/>
        <end position="897"/>
    </location>
</feature>
<protein>
    <submittedName>
        <fullName evidence="2">Uncharacterized protein</fullName>
    </submittedName>
</protein>
<dbReference type="EMBL" id="KN824310">
    <property type="protein sequence ID" value="KIM25940.1"/>
    <property type="molecule type" value="Genomic_DNA"/>
</dbReference>
<dbReference type="SUPFAM" id="SSF48371">
    <property type="entry name" value="ARM repeat"/>
    <property type="match status" value="1"/>
</dbReference>
<proteinExistence type="predicted"/>
<dbReference type="InterPro" id="IPR016024">
    <property type="entry name" value="ARM-type_fold"/>
</dbReference>
<feature type="region of interest" description="Disordered" evidence="1">
    <location>
        <begin position="957"/>
        <end position="982"/>
    </location>
</feature>
<feature type="compositionally biased region" description="Low complexity" evidence="1">
    <location>
        <begin position="909"/>
        <end position="919"/>
    </location>
</feature>
<accession>A0A0C3AMX6</accession>
<gene>
    <name evidence="2" type="ORF">M408DRAFT_330928</name>
</gene>
<feature type="compositionally biased region" description="Polar residues" evidence="1">
    <location>
        <begin position="920"/>
        <end position="935"/>
    </location>
</feature>
<feature type="compositionally biased region" description="Polar residues" evidence="1">
    <location>
        <begin position="871"/>
        <end position="884"/>
    </location>
</feature>
<dbReference type="HOGENOM" id="CLU_007481_0_0_1"/>
<feature type="region of interest" description="Disordered" evidence="1">
    <location>
        <begin position="830"/>
        <end position="854"/>
    </location>
</feature>
<feature type="compositionally biased region" description="Polar residues" evidence="1">
    <location>
        <begin position="835"/>
        <end position="845"/>
    </location>
</feature>
<sequence length="982" mass="107632">MNSFLAPRHVNLINACYPSSSVLLAPGSTFHPLPSELSQLVDYASNNVDTSAKLAKLGIELKKQASAKARKGKGGNVRARARLLVTISIFSALAKKCEHDIDVLSTALLSTTKDSLTCLPNNLEVHARVANLFIAWANYTDGAIIGPDIQCTSDYISTLKLFREQCIMTGEDVEAVSRNQLIGLAAINAAIFSDAFFTSSKQFPKLFPKQVAIVVPALLNALHEAGIHAIKDEYKVILTDLPISPLHFSEFPLRPITRGRAASIHAHVDSETRPGLSDVINTSFRVLRTLIGRCNAAQLSIVFDSILQQVDKDNLWENIIISNWYAGHVIAWAQDQHRYAVPTLLVDKLLRIRVSHSSAKHFALVRILTCIFTSSKSMVNPTTSDILSNLVKVLLNRIGINSNDQLVLPLVECISSLGTHVYSAYQINELTEEVVNRIVYVQTNWLPTQGRTGQRPAREVALRCLLSCLSGLPNAADEHAIKHDTKSTGDLSSNDKGISMGARAPLRNRVDLEQWQETLPLLCEPDYAIRAMYARGLAAFIRTELEQEPFVHEEATGASSSRAVKVVVDPQLKSSVMSPYLNPNPISRFLHALHAAAFSLAMATCSVSIATMTWSSPPPEDRQSAKQYAILRRMIGAQSLVPMLSDFSFLRQVLTCALQQVPCRAVLTGVPMLVALARSSRKLEDSVQYVGRLRAIWEMMCHLWVVIGEVWDVPIITECARTALESLHQTILPPLSDVSPTRLDPPEEPIYFPTPLDPLRLDAQGLVNIEVVLPALASSAGLQAITGLDRQGLLRQFTIEWTVEGAVKESIEPTSMWGILRRLVGTSELRKQHGSRQNSMSNSHVPSRIGLHTNKSTPDLIVRAAAIFRPSSNRNSRASTNHSQSFEEDEHQAEDDQSSGSGSGEMSFAASRSSVASRAGYQSNHSSLYSVSSKPASAGPVLSSSSISRLPEILASIERSSRSRQASTTSTPLSSRQRFTQH</sequence>
<reference evidence="3" key="2">
    <citation type="submission" date="2015-01" db="EMBL/GenBank/DDBJ databases">
        <title>Evolutionary Origins and Diversification of the Mycorrhizal Mutualists.</title>
        <authorList>
            <consortium name="DOE Joint Genome Institute"/>
            <consortium name="Mycorrhizal Genomics Consortium"/>
            <person name="Kohler A."/>
            <person name="Kuo A."/>
            <person name="Nagy L.G."/>
            <person name="Floudas D."/>
            <person name="Copeland A."/>
            <person name="Barry K.W."/>
            <person name="Cichocki N."/>
            <person name="Veneault-Fourrey C."/>
            <person name="LaButti K."/>
            <person name="Lindquist E.A."/>
            <person name="Lipzen A."/>
            <person name="Lundell T."/>
            <person name="Morin E."/>
            <person name="Murat C."/>
            <person name="Riley R."/>
            <person name="Ohm R."/>
            <person name="Sun H."/>
            <person name="Tunlid A."/>
            <person name="Henrissat B."/>
            <person name="Grigoriev I.V."/>
            <person name="Hibbett D.S."/>
            <person name="Martin F."/>
        </authorList>
    </citation>
    <scope>NUCLEOTIDE SEQUENCE [LARGE SCALE GENOMIC DNA]</scope>
    <source>
        <strain evidence="3">MAFF 305830</strain>
    </source>
</reference>
<feature type="region of interest" description="Disordered" evidence="1">
    <location>
        <begin position="871"/>
        <end position="945"/>
    </location>
</feature>
<dbReference type="STRING" id="933852.A0A0C3AMX6"/>
<evidence type="ECO:0000313" key="2">
    <source>
        <dbReference type="EMBL" id="KIM25940.1"/>
    </source>
</evidence>
<keyword evidence="3" id="KW-1185">Reference proteome</keyword>
<evidence type="ECO:0000256" key="1">
    <source>
        <dbReference type="SAM" id="MobiDB-lite"/>
    </source>
</evidence>
<dbReference type="PANTHER" id="PTHR47766">
    <property type="entry name" value="PROTEIN EFR3"/>
    <property type="match status" value="1"/>
</dbReference>